<feature type="compositionally biased region" description="Polar residues" evidence="1">
    <location>
        <begin position="32"/>
        <end position="68"/>
    </location>
</feature>
<feature type="compositionally biased region" description="Polar residues" evidence="1">
    <location>
        <begin position="414"/>
        <end position="432"/>
    </location>
</feature>
<evidence type="ECO:0000256" key="1">
    <source>
        <dbReference type="SAM" id="MobiDB-lite"/>
    </source>
</evidence>
<dbReference type="PANTHER" id="PTHR35538">
    <property type="entry name" value="LIG_CHAN-GLU_BD DOMAIN-CONTAINING PROTEIN"/>
    <property type="match status" value="1"/>
</dbReference>
<feature type="region of interest" description="Disordered" evidence="1">
    <location>
        <begin position="661"/>
        <end position="809"/>
    </location>
</feature>
<dbReference type="Pfam" id="PF00754">
    <property type="entry name" value="F5_F8_type_C"/>
    <property type="match status" value="1"/>
</dbReference>
<feature type="compositionally biased region" description="Basic and acidic residues" evidence="1">
    <location>
        <begin position="10"/>
        <end position="31"/>
    </location>
</feature>
<dbReference type="AlphaFoldDB" id="A0AAD9VFQ2"/>
<feature type="compositionally biased region" description="Basic and acidic residues" evidence="1">
    <location>
        <begin position="719"/>
        <end position="732"/>
    </location>
</feature>
<sequence>MQALPYLQLRESESPNSSEKKNYRLSLHETSTKAASHVNDGQTRSGSNVNRPDCSSESPTQFEESNSIIFGDAPPLRTPLPSPSPSKVLKQAPKIPVPSCHPEWVDPLGVWLTNRRACKNYETFTRHIKLLHRTSDMFLDPCPHIPRCSHERTLSALQRQRLRFKTEEEVKNRERHLRIILRVQQFRELWQQMTNKMKSAGEEHKRRLNSFKKSRERIERDKVIRLESEKRREEWLKKKRFRLPRIVVTYHEEDDEKSPRSRRSSNLREDQIKLPKLANVETGEGAESELMDEGSQGCEGDRLKIPEVERYCPDDFWDETQSNQYVEETDGVLSDHETSLGPENGSDSQENDVQDGMQNTALECVNKEEPETTTHEVGKENSLTDKPENGVNKNFETENENVVDRVLSEEGPENLSTTFETSKSENSLSWQDETTKTNESRILQPEQGESLEKLNEQYDTFARNVSENLVVREPEQEVKSNEVHSGKKRKEIQMNYLLPPSAKFVADENRSDFSGITEADDTASLMGAFIPIAMGVGNGIIPNEAMRASSVYDRYHMPSEARLNKTKQGKKAGAWKPKINDTKQYLQVDLGAVSSVTQVSTQGFPPVSGEKVQKKEKCWVESYTLAFSTNGSQWHQYDENGVVKVVAPVSENPSVVIELTVRGEKKTAKNKQNARKPKERKPEENEGKKKKRKKKNEEVKRKTSLAPSLTQVEEDEEDGRSSPEEGENKQEEIQIDSPTLPEIPKIPESVKQIVPDRKRSFIMFPERKDTKENLKPRRRRAETDQSIRNELSRQQLAEDRRKKLAAATEKPKREIRPLNLVHGKHGSNSCLDDFLTKYCILNDGQIKHFRRVFNNFDENQDGFLFPEELLGALESVNSNLLSDSHISYIYRVMELCDCNLESGADFKSFSVVAAFSQRLARLFSCYVDEAKKTISLEELILGLTAGGLTADQKEQTLKVLGKTASLDFLDFLTYMPLFIHIHDHIMQDPLGTVVYTDALTV</sequence>
<evidence type="ECO:0000313" key="5">
    <source>
        <dbReference type="Proteomes" id="UP001249851"/>
    </source>
</evidence>
<feature type="region of interest" description="Disordered" evidence="1">
    <location>
        <begin position="329"/>
        <end position="439"/>
    </location>
</feature>
<evidence type="ECO:0000313" key="4">
    <source>
        <dbReference type="EMBL" id="KAK2572779.1"/>
    </source>
</evidence>
<feature type="compositionally biased region" description="Basic and acidic residues" evidence="1">
    <location>
        <begin position="754"/>
        <end position="801"/>
    </location>
</feature>
<reference evidence="4" key="2">
    <citation type="journal article" date="2023" name="Science">
        <title>Genomic signatures of disease resistance in endangered staghorn corals.</title>
        <authorList>
            <person name="Vollmer S.V."/>
            <person name="Selwyn J.D."/>
            <person name="Despard B.A."/>
            <person name="Roesel C.L."/>
        </authorList>
    </citation>
    <scope>NUCLEOTIDE SEQUENCE</scope>
    <source>
        <strain evidence="4">K2</strain>
    </source>
</reference>
<dbReference type="EMBL" id="JARQWQ010000003">
    <property type="protein sequence ID" value="KAK2572779.1"/>
    <property type="molecule type" value="Genomic_DNA"/>
</dbReference>
<feature type="domain" description="EF-hand" evidence="3">
    <location>
        <begin position="844"/>
        <end position="879"/>
    </location>
</feature>
<dbReference type="InterPro" id="IPR011992">
    <property type="entry name" value="EF-hand-dom_pair"/>
</dbReference>
<dbReference type="Proteomes" id="UP001249851">
    <property type="component" value="Unassembled WGS sequence"/>
</dbReference>
<dbReference type="Gene3D" id="2.60.120.260">
    <property type="entry name" value="Galactose-binding domain-like"/>
    <property type="match status" value="1"/>
</dbReference>
<gene>
    <name evidence="4" type="ORF">P5673_001764</name>
</gene>
<dbReference type="SUPFAM" id="SSF49785">
    <property type="entry name" value="Galactose-binding domain-like"/>
    <property type="match status" value="1"/>
</dbReference>
<dbReference type="SUPFAM" id="SSF47473">
    <property type="entry name" value="EF-hand"/>
    <property type="match status" value="1"/>
</dbReference>
<dbReference type="PANTHER" id="PTHR35538:SF3">
    <property type="entry name" value="C-TYPE LECTIN DOMAIN-CONTAINING PROTEIN"/>
    <property type="match status" value="1"/>
</dbReference>
<dbReference type="PROSITE" id="PS50222">
    <property type="entry name" value="EF_HAND_2"/>
    <property type="match status" value="1"/>
</dbReference>
<organism evidence="4 5">
    <name type="scientific">Acropora cervicornis</name>
    <name type="common">Staghorn coral</name>
    <dbReference type="NCBI Taxonomy" id="6130"/>
    <lineage>
        <taxon>Eukaryota</taxon>
        <taxon>Metazoa</taxon>
        <taxon>Cnidaria</taxon>
        <taxon>Anthozoa</taxon>
        <taxon>Hexacorallia</taxon>
        <taxon>Scleractinia</taxon>
        <taxon>Astrocoeniina</taxon>
        <taxon>Acroporidae</taxon>
        <taxon>Acropora</taxon>
    </lineage>
</organism>
<proteinExistence type="predicted"/>
<comment type="caution">
    <text evidence="4">The sequence shown here is derived from an EMBL/GenBank/DDBJ whole genome shotgun (WGS) entry which is preliminary data.</text>
</comment>
<feature type="region of interest" description="Disordered" evidence="1">
    <location>
        <begin position="1"/>
        <end position="90"/>
    </location>
</feature>
<name>A0AAD9VFQ2_ACRCE</name>
<dbReference type="InterPro" id="IPR008979">
    <property type="entry name" value="Galactose-bd-like_sf"/>
</dbReference>
<dbReference type="InterPro" id="IPR000421">
    <property type="entry name" value="FA58C"/>
</dbReference>
<feature type="domain" description="F5/8 type C" evidence="2">
    <location>
        <begin position="529"/>
        <end position="637"/>
    </location>
</feature>
<evidence type="ECO:0000259" key="3">
    <source>
        <dbReference type="PROSITE" id="PS50222"/>
    </source>
</evidence>
<dbReference type="PROSITE" id="PS50022">
    <property type="entry name" value="FA58C_3"/>
    <property type="match status" value="1"/>
</dbReference>
<dbReference type="GO" id="GO:0005509">
    <property type="term" value="F:calcium ion binding"/>
    <property type="evidence" value="ECO:0007669"/>
    <property type="project" value="InterPro"/>
</dbReference>
<feature type="compositionally biased region" description="Basic and acidic residues" evidence="1">
    <location>
        <begin position="365"/>
        <end position="388"/>
    </location>
</feature>
<dbReference type="Gene3D" id="1.10.238.10">
    <property type="entry name" value="EF-hand"/>
    <property type="match status" value="1"/>
</dbReference>
<accession>A0AAD9VFQ2</accession>
<dbReference type="PROSITE" id="PS01285">
    <property type="entry name" value="FA58C_1"/>
    <property type="match status" value="1"/>
</dbReference>
<feature type="compositionally biased region" description="Basic residues" evidence="1">
    <location>
        <begin position="668"/>
        <end position="679"/>
    </location>
</feature>
<feature type="region of interest" description="Disordered" evidence="1">
    <location>
        <begin position="251"/>
        <end position="300"/>
    </location>
</feature>
<dbReference type="InterPro" id="IPR002048">
    <property type="entry name" value="EF_hand_dom"/>
</dbReference>
<reference evidence="4" key="1">
    <citation type="journal article" date="2023" name="G3 (Bethesda)">
        <title>Whole genome assembly and annotation of the endangered Caribbean coral Acropora cervicornis.</title>
        <authorList>
            <person name="Selwyn J.D."/>
            <person name="Vollmer S.V."/>
        </authorList>
    </citation>
    <scope>NUCLEOTIDE SEQUENCE</scope>
    <source>
        <strain evidence="4">K2</strain>
    </source>
</reference>
<evidence type="ECO:0000259" key="2">
    <source>
        <dbReference type="PROSITE" id="PS50022"/>
    </source>
</evidence>
<keyword evidence="5" id="KW-1185">Reference proteome</keyword>
<protein>
    <submittedName>
        <fullName evidence="4">Contactin-associated protein-like 5</fullName>
    </submittedName>
</protein>